<evidence type="ECO:0000313" key="2">
    <source>
        <dbReference type="Proteomes" id="UP000199345"/>
    </source>
</evidence>
<evidence type="ECO:0008006" key="3">
    <source>
        <dbReference type="Google" id="ProtNLM"/>
    </source>
</evidence>
<evidence type="ECO:0000313" key="1">
    <source>
        <dbReference type="EMBL" id="SET40219.1"/>
    </source>
</evidence>
<proteinExistence type="predicted"/>
<protein>
    <recommendedName>
        <fullName evidence="3">ASCH domain-containing protein</fullName>
    </recommendedName>
</protein>
<dbReference type="Proteomes" id="UP000199345">
    <property type="component" value="Unassembled WGS sequence"/>
</dbReference>
<accession>A0A1I0E4Z4</accession>
<reference evidence="2" key="1">
    <citation type="submission" date="2016-10" db="EMBL/GenBank/DDBJ databases">
        <authorList>
            <person name="Varghese N."/>
            <person name="Submissions S."/>
        </authorList>
    </citation>
    <scope>NUCLEOTIDE SEQUENCE [LARGE SCALE GENOMIC DNA]</scope>
    <source>
        <strain evidence="2">Nm71</strain>
    </source>
</reference>
<gene>
    <name evidence="1" type="ORF">SAMN05216326_12512</name>
</gene>
<dbReference type="EMBL" id="FOIA01000025">
    <property type="protein sequence ID" value="SET40219.1"/>
    <property type="molecule type" value="Genomic_DNA"/>
</dbReference>
<keyword evidence="2" id="KW-1185">Reference proteome</keyword>
<sequence length="173" mass="19671">MVRAILDGRKTQTRRIVKGIGLAPGIGEIYKGSDDAEEWVKECPHGTVGDRLWVREITKEHLIGSVSLTEYVADGHVSNDKWYYPRHTRPSIHMPRLASRITLEITSLRIERLLDITEEDAESEGADFLGTDESNGSYKYGFLLLWDRINGKKSTDSNPWVWVVEFKRLGGNL</sequence>
<name>A0A1I0E4Z4_9PROT</name>
<organism evidence="1 2">
    <name type="scientific">Nitrosomonas marina</name>
    <dbReference type="NCBI Taxonomy" id="917"/>
    <lineage>
        <taxon>Bacteria</taxon>
        <taxon>Pseudomonadati</taxon>
        <taxon>Pseudomonadota</taxon>
        <taxon>Betaproteobacteria</taxon>
        <taxon>Nitrosomonadales</taxon>
        <taxon>Nitrosomonadaceae</taxon>
        <taxon>Nitrosomonas</taxon>
    </lineage>
</organism>
<dbReference type="AlphaFoldDB" id="A0A1I0E4Z4"/>